<organism evidence="1">
    <name type="scientific">Arundo donax</name>
    <name type="common">Giant reed</name>
    <name type="synonym">Donax arundinaceus</name>
    <dbReference type="NCBI Taxonomy" id="35708"/>
    <lineage>
        <taxon>Eukaryota</taxon>
        <taxon>Viridiplantae</taxon>
        <taxon>Streptophyta</taxon>
        <taxon>Embryophyta</taxon>
        <taxon>Tracheophyta</taxon>
        <taxon>Spermatophyta</taxon>
        <taxon>Magnoliopsida</taxon>
        <taxon>Liliopsida</taxon>
        <taxon>Poales</taxon>
        <taxon>Poaceae</taxon>
        <taxon>PACMAD clade</taxon>
        <taxon>Arundinoideae</taxon>
        <taxon>Arundineae</taxon>
        <taxon>Arundo</taxon>
    </lineage>
</organism>
<dbReference type="AlphaFoldDB" id="A0A0A9G7N0"/>
<evidence type="ECO:0000313" key="1">
    <source>
        <dbReference type="EMBL" id="JAE20502.1"/>
    </source>
</evidence>
<protein>
    <submittedName>
        <fullName evidence="1">Uncharacterized protein</fullName>
    </submittedName>
</protein>
<dbReference type="EMBL" id="GBRH01177394">
    <property type="protein sequence ID" value="JAE20502.1"/>
    <property type="molecule type" value="Transcribed_RNA"/>
</dbReference>
<proteinExistence type="predicted"/>
<name>A0A0A9G7N0_ARUDO</name>
<sequence length="84" mass="9547">MEKQDSRNSLRNSTELITSTTLTSTNNHCYSVIMLFPFPTIPTMSKSDSTSKNGKFWSTYMAAAVSRTPKISTKWFQQLPRSMC</sequence>
<accession>A0A0A9G7N0</accession>
<reference evidence="1" key="1">
    <citation type="submission" date="2014-09" db="EMBL/GenBank/DDBJ databases">
        <authorList>
            <person name="Magalhaes I.L.F."/>
            <person name="Oliveira U."/>
            <person name="Santos F.R."/>
            <person name="Vidigal T.H.D.A."/>
            <person name="Brescovit A.D."/>
            <person name="Santos A.J."/>
        </authorList>
    </citation>
    <scope>NUCLEOTIDE SEQUENCE</scope>
    <source>
        <tissue evidence="1">Shoot tissue taken approximately 20 cm above the soil surface</tissue>
    </source>
</reference>
<reference evidence="1" key="2">
    <citation type="journal article" date="2015" name="Data Brief">
        <title>Shoot transcriptome of the giant reed, Arundo donax.</title>
        <authorList>
            <person name="Barrero R.A."/>
            <person name="Guerrero F.D."/>
            <person name="Moolhuijzen P."/>
            <person name="Goolsby J.A."/>
            <person name="Tidwell J."/>
            <person name="Bellgard S.E."/>
            <person name="Bellgard M.I."/>
        </authorList>
    </citation>
    <scope>NUCLEOTIDE SEQUENCE</scope>
    <source>
        <tissue evidence="1">Shoot tissue taken approximately 20 cm above the soil surface</tissue>
    </source>
</reference>